<dbReference type="Proteomes" id="UP000230238">
    <property type="component" value="Unassembled WGS sequence"/>
</dbReference>
<sequence length="119" mass="14304">MEKRENQNQNQEREKLSLEKFQQEIQKIKEAEEKGELKTGHFISGEREFNVKDLTEEDRQIYEEFKNSTLTREKFNEYWKTISPGQTTRVYYAAYIANKFTIELEKKGLAMKKLKNSRT</sequence>
<gene>
    <name evidence="2" type="ORF">COY65_02950</name>
</gene>
<organism evidence="2 3">
    <name type="scientific">Candidatus Jorgensenbacteria bacterium CG_4_10_14_0_8_um_filter_39_13</name>
    <dbReference type="NCBI Taxonomy" id="1974589"/>
    <lineage>
        <taxon>Bacteria</taxon>
        <taxon>Candidatus Joergenseniibacteriota</taxon>
    </lineage>
</organism>
<reference evidence="3" key="1">
    <citation type="submission" date="2017-09" db="EMBL/GenBank/DDBJ databases">
        <title>Depth-based differentiation of microbial function through sediment-hosted aquifers and enrichment of novel symbionts in the deep terrestrial subsurface.</title>
        <authorList>
            <person name="Probst A.J."/>
            <person name="Ladd B."/>
            <person name="Jarett J.K."/>
            <person name="Geller-Mcgrath D.E."/>
            <person name="Sieber C.M.K."/>
            <person name="Emerson J.B."/>
            <person name="Anantharaman K."/>
            <person name="Thomas B.C."/>
            <person name="Malmstrom R."/>
            <person name="Stieglmeier M."/>
            <person name="Klingl A."/>
            <person name="Woyke T."/>
            <person name="Ryan C.M."/>
            <person name="Banfield J.F."/>
        </authorList>
    </citation>
    <scope>NUCLEOTIDE SEQUENCE [LARGE SCALE GENOMIC DNA]</scope>
</reference>
<name>A0A2M7RFR2_9BACT</name>
<keyword evidence="1" id="KW-0175">Coiled coil</keyword>
<evidence type="ECO:0000313" key="3">
    <source>
        <dbReference type="Proteomes" id="UP000230238"/>
    </source>
</evidence>
<evidence type="ECO:0000313" key="2">
    <source>
        <dbReference type="EMBL" id="PIY95593.1"/>
    </source>
</evidence>
<evidence type="ECO:0000256" key="1">
    <source>
        <dbReference type="SAM" id="Coils"/>
    </source>
</evidence>
<feature type="coiled-coil region" evidence="1">
    <location>
        <begin position="1"/>
        <end position="38"/>
    </location>
</feature>
<comment type="caution">
    <text evidence="2">The sequence shown here is derived from an EMBL/GenBank/DDBJ whole genome shotgun (WGS) entry which is preliminary data.</text>
</comment>
<accession>A0A2M7RFR2</accession>
<dbReference type="AlphaFoldDB" id="A0A2M7RFR2"/>
<proteinExistence type="predicted"/>
<dbReference type="EMBL" id="PFME01000040">
    <property type="protein sequence ID" value="PIY95593.1"/>
    <property type="molecule type" value="Genomic_DNA"/>
</dbReference>
<protein>
    <submittedName>
        <fullName evidence="2">Uncharacterized protein</fullName>
    </submittedName>
</protein>